<keyword evidence="1 3" id="KW-0378">Hydrolase</keyword>
<keyword evidence="3 4" id="KW-0145">Chemotaxis</keyword>
<name>A0A7Y9YAZ4_9ACTN</name>
<comment type="subcellular location">
    <subcellularLocation>
        <location evidence="3">Cytoplasm</location>
    </subcellularLocation>
</comment>
<dbReference type="CDD" id="cd17541">
    <property type="entry name" value="REC_CheB-like"/>
    <property type="match status" value="1"/>
</dbReference>
<dbReference type="EC" id="3.1.1.61" evidence="3"/>
<comment type="PTM">
    <text evidence="3">Phosphorylated by CheA. Phosphorylation of the N-terminal regulatory domain activates the methylesterase activity.</text>
</comment>
<keyword evidence="3" id="KW-0963">Cytoplasm</keyword>
<keyword evidence="9" id="KW-1185">Reference proteome</keyword>
<evidence type="ECO:0000259" key="7">
    <source>
        <dbReference type="PROSITE" id="PS50122"/>
    </source>
</evidence>
<dbReference type="AlphaFoldDB" id="A0A7Y9YAZ4"/>
<feature type="domain" description="Response regulatory" evidence="6">
    <location>
        <begin position="3"/>
        <end position="121"/>
    </location>
</feature>
<dbReference type="Pfam" id="PF00072">
    <property type="entry name" value="Response_reg"/>
    <property type="match status" value="1"/>
</dbReference>
<dbReference type="PROSITE" id="PS50110">
    <property type="entry name" value="RESPONSE_REGULATORY"/>
    <property type="match status" value="1"/>
</dbReference>
<dbReference type="PANTHER" id="PTHR42872">
    <property type="entry name" value="PROTEIN-GLUTAMATE METHYLESTERASE/PROTEIN-GLUTAMINE GLUTAMINASE"/>
    <property type="match status" value="1"/>
</dbReference>
<dbReference type="InterPro" id="IPR011006">
    <property type="entry name" value="CheY-like_superfamily"/>
</dbReference>
<dbReference type="Pfam" id="PF01339">
    <property type="entry name" value="CheB_methylest"/>
    <property type="match status" value="1"/>
</dbReference>
<keyword evidence="3 5" id="KW-0597">Phosphoprotein</keyword>
<dbReference type="InterPro" id="IPR000673">
    <property type="entry name" value="Sig_transdc_resp-reg_Me-estase"/>
</dbReference>
<protein>
    <recommendedName>
        <fullName evidence="3">Protein-glutamate methylesterase/protein-glutamine glutaminase</fullName>
        <ecNumber evidence="3">3.1.1.61</ecNumber>
        <ecNumber evidence="3">3.5.1.44</ecNumber>
    </recommendedName>
</protein>
<evidence type="ECO:0000259" key="6">
    <source>
        <dbReference type="PROSITE" id="PS50110"/>
    </source>
</evidence>
<dbReference type="SUPFAM" id="SSF52738">
    <property type="entry name" value="Methylesterase CheB, C-terminal domain"/>
    <property type="match status" value="1"/>
</dbReference>
<feature type="active site" evidence="3 4">
    <location>
        <position position="286"/>
    </location>
</feature>
<comment type="catalytic activity">
    <reaction evidence="3">
        <text>L-glutaminyl-[protein] + H2O = L-glutamyl-[protein] + NH4(+)</text>
        <dbReference type="Rhea" id="RHEA:16441"/>
        <dbReference type="Rhea" id="RHEA-COMP:10207"/>
        <dbReference type="Rhea" id="RHEA-COMP:10208"/>
        <dbReference type="ChEBI" id="CHEBI:15377"/>
        <dbReference type="ChEBI" id="CHEBI:28938"/>
        <dbReference type="ChEBI" id="CHEBI:29973"/>
        <dbReference type="ChEBI" id="CHEBI:30011"/>
        <dbReference type="EC" id="3.5.1.44"/>
    </reaction>
</comment>
<feature type="active site" evidence="3 4">
    <location>
        <position position="163"/>
    </location>
</feature>
<comment type="caution">
    <text evidence="8">The sequence shown here is derived from an EMBL/GenBank/DDBJ whole genome shotgun (WGS) entry which is preliminary data.</text>
</comment>
<dbReference type="RefSeq" id="WP_343045474.1">
    <property type="nucleotide sequence ID" value="NZ_BAAAPP010000002.1"/>
</dbReference>
<dbReference type="NCBIfam" id="NF001965">
    <property type="entry name" value="PRK00742.1"/>
    <property type="match status" value="1"/>
</dbReference>
<dbReference type="SMART" id="SM00448">
    <property type="entry name" value="REC"/>
    <property type="match status" value="1"/>
</dbReference>
<feature type="active site" evidence="3 4">
    <location>
        <position position="190"/>
    </location>
</feature>
<feature type="modified residue" description="4-aspartylphosphate" evidence="3 5">
    <location>
        <position position="54"/>
    </location>
</feature>
<dbReference type="GO" id="GO:0005737">
    <property type="term" value="C:cytoplasm"/>
    <property type="evidence" value="ECO:0007669"/>
    <property type="project" value="UniProtKB-SubCell"/>
</dbReference>
<gene>
    <name evidence="3" type="primary">cheB</name>
    <name evidence="8" type="ORF">BKA05_000380</name>
</gene>
<dbReference type="SUPFAM" id="SSF52172">
    <property type="entry name" value="CheY-like"/>
    <property type="match status" value="1"/>
</dbReference>
<dbReference type="PIRSF" id="PIRSF000876">
    <property type="entry name" value="RR_chemtxs_CheB"/>
    <property type="match status" value="1"/>
</dbReference>
<dbReference type="CDD" id="cd16432">
    <property type="entry name" value="CheB_Rec"/>
    <property type="match status" value="1"/>
</dbReference>
<evidence type="ECO:0000256" key="4">
    <source>
        <dbReference type="PROSITE-ProRule" id="PRU00050"/>
    </source>
</evidence>
<dbReference type="Gene3D" id="3.40.50.180">
    <property type="entry name" value="Methylesterase CheB, C-terminal domain"/>
    <property type="match status" value="1"/>
</dbReference>
<organism evidence="8 9">
    <name type="scientific">Nocardioides marinus</name>
    <dbReference type="NCBI Taxonomy" id="374514"/>
    <lineage>
        <taxon>Bacteria</taxon>
        <taxon>Bacillati</taxon>
        <taxon>Actinomycetota</taxon>
        <taxon>Actinomycetes</taxon>
        <taxon>Propionibacteriales</taxon>
        <taxon>Nocardioidaceae</taxon>
        <taxon>Nocardioides</taxon>
    </lineage>
</organism>
<evidence type="ECO:0000313" key="8">
    <source>
        <dbReference type="EMBL" id="NYI08865.1"/>
    </source>
</evidence>
<accession>A0A7Y9YAZ4</accession>
<feature type="domain" description="CheB-type methylesterase" evidence="7">
    <location>
        <begin position="151"/>
        <end position="344"/>
    </location>
</feature>
<dbReference type="GO" id="GO:0006935">
    <property type="term" value="P:chemotaxis"/>
    <property type="evidence" value="ECO:0007669"/>
    <property type="project" value="UniProtKB-UniRule"/>
</dbReference>
<evidence type="ECO:0000256" key="2">
    <source>
        <dbReference type="ARBA" id="ARBA00048267"/>
    </source>
</evidence>
<evidence type="ECO:0000256" key="5">
    <source>
        <dbReference type="PROSITE-ProRule" id="PRU00169"/>
    </source>
</evidence>
<dbReference type="InterPro" id="IPR008248">
    <property type="entry name" value="CheB-like"/>
</dbReference>
<dbReference type="PROSITE" id="PS50122">
    <property type="entry name" value="CHEB"/>
    <property type="match status" value="1"/>
</dbReference>
<comment type="function">
    <text evidence="3">Involved in chemotaxis. Part of a chemotaxis signal transduction system that modulates chemotaxis in response to various stimuli. Catalyzes the demethylation of specific methylglutamate residues introduced into the chemoreceptors (methyl-accepting chemotaxis proteins or MCP) by CheR. Also mediates the irreversible deamidation of specific glutamine residues to glutamic acid.</text>
</comment>
<reference evidence="8 9" key="1">
    <citation type="submission" date="2020-07" db="EMBL/GenBank/DDBJ databases">
        <title>Sequencing the genomes of 1000 actinobacteria strains.</title>
        <authorList>
            <person name="Klenk H.-P."/>
        </authorList>
    </citation>
    <scope>NUCLEOTIDE SEQUENCE [LARGE SCALE GENOMIC DNA]</scope>
    <source>
        <strain evidence="8 9">DSM 18248</strain>
    </source>
</reference>
<dbReference type="EC" id="3.5.1.44" evidence="3"/>
<dbReference type="GO" id="GO:0000156">
    <property type="term" value="F:phosphorelay response regulator activity"/>
    <property type="evidence" value="ECO:0007669"/>
    <property type="project" value="InterPro"/>
</dbReference>
<dbReference type="HAMAP" id="MF_00099">
    <property type="entry name" value="CheB_chemtxs"/>
    <property type="match status" value="1"/>
</dbReference>
<proteinExistence type="inferred from homology"/>
<dbReference type="EMBL" id="JACBZI010000001">
    <property type="protein sequence ID" value="NYI08865.1"/>
    <property type="molecule type" value="Genomic_DNA"/>
</dbReference>
<dbReference type="PANTHER" id="PTHR42872:SF3">
    <property type="entry name" value="PROTEIN-GLUTAMATE METHYLESTERASE_PROTEIN-GLUTAMINE GLUTAMINASE 1"/>
    <property type="match status" value="1"/>
</dbReference>
<comment type="catalytic activity">
    <reaction evidence="2 3">
        <text>[protein]-L-glutamate 5-O-methyl ester + H2O = L-glutamyl-[protein] + methanol + H(+)</text>
        <dbReference type="Rhea" id="RHEA:23236"/>
        <dbReference type="Rhea" id="RHEA-COMP:10208"/>
        <dbReference type="Rhea" id="RHEA-COMP:10311"/>
        <dbReference type="ChEBI" id="CHEBI:15377"/>
        <dbReference type="ChEBI" id="CHEBI:15378"/>
        <dbReference type="ChEBI" id="CHEBI:17790"/>
        <dbReference type="ChEBI" id="CHEBI:29973"/>
        <dbReference type="ChEBI" id="CHEBI:82795"/>
        <dbReference type="EC" id="3.1.1.61"/>
    </reaction>
</comment>
<dbReference type="Proteomes" id="UP000537326">
    <property type="component" value="Unassembled WGS sequence"/>
</dbReference>
<sequence length="347" mass="36120">MIRALVVDDSAVLRRLISNVLASDPEIEVVGTAVDGLDAIEKADVLRPDVMTLDVEMPRLDGLGAVKEISSRHPRLPVIMFSTLTEKGASATLQALSNGASDYVAKPTGATSFADALDIVRDELLPRVKALVAARRIVAAAPPRTVTPVKVTTTPEVLVIACSTGGPDALSTVLAELPSSFALPVLVTQHMPPVFTTQFATRLDRVSPLQVREAADGDVVRRGEVLLAPGDFHLRLSRSAGVVRATLDQGPRENFCRPAADPLLRSAAQVYGAGVLCLVLTGMGSDGLEGARVVVDRGGRVVVQDAATSVVWGMPGAVSNAGLAHEVLPLPAIAPRLAALIGAVAIG</sequence>
<dbReference type="GO" id="GO:0050568">
    <property type="term" value="F:protein-glutamine glutaminase activity"/>
    <property type="evidence" value="ECO:0007669"/>
    <property type="project" value="UniProtKB-UniRule"/>
</dbReference>
<dbReference type="GO" id="GO:0008984">
    <property type="term" value="F:protein-glutamate methylesterase activity"/>
    <property type="evidence" value="ECO:0007669"/>
    <property type="project" value="UniProtKB-UniRule"/>
</dbReference>
<dbReference type="Gene3D" id="3.40.50.2300">
    <property type="match status" value="1"/>
</dbReference>
<comment type="domain">
    <text evidence="3">Contains a C-terminal catalytic domain, and an N-terminal region which modulates catalytic activity.</text>
</comment>
<evidence type="ECO:0000256" key="1">
    <source>
        <dbReference type="ARBA" id="ARBA00022801"/>
    </source>
</evidence>
<evidence type="ECO:0000256" key="3">
    <source>
        <dbReference type="HAMAP-Rule" id="MF_00099"/>
    </source>
</evidence>
<evidence type="ECO:0000313" key="9">
    <source>
        <dbReference type="Proteomes" id="UP000537326"/>
    </source>
</evidence>
<dbReference type="InterPro" id="IPR035909">
    <property type="entry name" value="CheB_C"/>
</dbReference>
<comment type="similarity">
    <text evidence="3">Belongs to the CheB family.</text>
</comment>
<dbReference type="InterPro" id="IPR001789">
    <property type="entry name" value="Sig_transdc_resp-reg_receiver"/>
</dbReference>